<evidence type="ECO:0000313" key="2">
    <source>
        <dbReference type="Proteomes" id="UP001062846"/>
    </source>
</evidence>
<comment type="caution">
    <text evidence="1">The sequence shown here is derived from an EMBL/GenBank/DDBJ whole genome shotgun (WGS) entry which is preliminary data.</text>
</comment>
<name>A0ACC0PS75_RHOML</name>
<keyword evidence="2" id="KW-1185">Reference proteome</keyword>
<accession>A0ACC0PS75</accession>
<organism evidence="1 2">
    <name type="scientific">Rhododendron molle</name>
    <name type="common">Chinese azalea</name>
    <name type="synonym">Azalea mollis</name>
    <dbReference type="NCBI Taxonomy" id="49168"/>
    <lineage>
        <taxon>Eukaryota</taxon>
        <taxon>Viridiplantae</taxon>
        <taxon>Streptophyta</taxon>
        <taxon>Embryophyta</taxon>
        <taxon>Tracheophyta</taxon>
        <taxon>Spermatophyta</taxon>
        <taxon>Magnoliopsida</taxon>
        <taxon>eudicotyledons</taxon>
        <taxon>Gunneridae</taxon>
        <taxon>Pentapetalae</taxon>
        <taxon>asterids</taxon>
        <taxon>Ericales</taxon>
        <taxon>Ericaceae</taxon>
        <taxon>Ericoideae</taxon>
        <taxon>Rhodoreae</taxon>
        <taxon>Rhododendron</taxon>
    </lineage>
</organism>
<evidence type="ECO:0000313" key="1">
    <source>
        <dbReference type="EMBL" id="KAI8567383.1"/>
    </source>
</evidence>
<sequence length="177" mass="19502">MGRGQVAAESTRKKNLGQRSISRGMVDHPIKRHVYNIELDTCGNGPREGSHHGTPSDSTEGPKILRGGYDDRGPQKDPGVLFRPRRQGPEGTPRGVYDRRGSRPRSSGKWGSSCGLVAWDGGSVVEMRALPRERPPRRGELIQDLGARRGHVLGSHRSIVLGLTQAQVPYKYPRHSQ</sequence>
<protein>
    <submittedName>
        <fullName evidence="1">Uncharacterized protein</fullName>
    </submittedName>
</protein>
<gene>
    <name evidence="1" type="ORF">RHMOL_Rhmol02G0117700</name>
</gene>
<reference evidence="1" key="1">
    <citation type="submission" date="2022-02" db="EMBL/GenBank/DDBJ databases">
        <title>Plant Genome Project.</title>
        <authorList>
            <person name="Zhang R.-G."/>
        </authorList>
    </citation>
    <scope>NUCLEOTIDE SEQUENCE</scope>
    <source>
        <strain evidence="1">AT1</strain>
    </source>
</reference>
<proteinExistence type="predicted"/>
<dbReference type="Proteomes" id="UP001062846">
    <property type="component" value="Chromosome 2"/>
</dbReference>
<dbReference type="EMBL" id="CM046389">
    <property type="protein sequence ID" value="KAI8567383.1"/>
    <property type="molecule type" value="Genomic_DNA"/>
</dbReference>